<evidence type="ECO:0008006" key="4">
    <source>
        <dbReference type="Google" id="ProtNLM"/>
    </source>
</evidence>
<organism evidence="2 3">
    <name type="scientific">Yoonia rhodophyticola</name>
    <dbReference type="NCBI Taxonomy" id="3137370"/>
    <lineage>
        <taxon>Bacteria</taxon>
        <taxon>Pseudomonadati</taxon>
        <taxon>Pseudomonadota</taxon>
        <taxon>Alphaproteobacteria</taxon>
        <taxon>Rhodobacterales</taxon>
        <taxon>Paracoccaceae</taxon>
        <taxon>Yoonia</taxon>
    </lineage>
</organism>
<dbReference type="Proteomes" id="UP001470809">
    <property type="component" value="Chromosome"/>
</dbReference>
<evidence type="ECO:0000256" key="1">
    <source>
        <dbReference type="SAM" id="SignalP"/>
    </source>
</evidence>
<reference evidence="2 3" key="2">
    <citation type="submission" date="2024-08" db="EMBL/GenBank/DDBJ databases">
        <title>Phylogenomic analyses of a clade within the roseobacter group suggest taxonomic reassignments of species of the genera Aestuariivita, Citreicella, Loktanella, Nautella, Pelagibaca, Ruegeria, Thalassobius, Thiobacimonas and Tropicibacter, and the proposal o.</title>
        <authorList>
            <person name="Jeon C.O."/>
        </authorList>
    </citation>
    <scope>NUCLEOTIDE SEQUENCE [LARGE SCALE GENOMIC DNA]</scope>
    <source>
        <strain evidence="2 3">SS1-5</strain>
    </source>
</reference>
<sequence length="140" mass="15212">MKHIALAIALTAPGLAFAQSCPPSTSADLPVFEAAKAAFLKTDYKAFANLVDDYIPTIDDQFEALFGPLDALGPRGFDRCRTVLQRRETPGFAQELILFFPKGSTVPLALHLVGVEADGEVRMLEFTYNTAISEVLEGLH</sequence>
<gene>
    <name evidence="2" type="ORF">AABB31_20745</name>
</gene>
<feature type="signal peptide" evidence="1">
    <location>
        <begin position="1"/>
        <end position="18"/>
    </location>
</feature>
<dbReference type="AlphaFoldDB" id="A0AAN0M9S6"/>
<accession>A0AAN0M9S6</accession>
<proteinExistence type="predicted"/>
<dbReference type="RefSeq" id="WP_342076655.1">
    <property type="nucleotide sequence ID" value="NZ_CP151767.2"/>
</dbReference>
<evidence type="ECO:0000313" key="3">
    <source>
        <dbReference type="Proteomes" id="UP001470809"/>
    </source>
</evidence>
<feature type="chain" id="PRO_5042943828" description="DUF3887 domain-containing protein" evidence="1">
    <location>
        <begin position="19"/>
        <end position="140"/>
    </location>
</feature>
<dbReference type="KEGG" id="yrh:AABB31_20745"/>
<evidence type="ECO:0000313" key="2">
    <source>
        <dbReference type="EMBL" id="WZU67344.1"/>
    </source>
</evidence>
<keyword evidence="1" id="KW-0732">Signal</keyword>
<reference evidence="3" key="1">
    <citation type="submission" date="2024-04" db="EMBL/GenBank/DDBJ databases">
        <title>Phylogenomic analyses of a clade within the roseobacter group suggest taxonomic reassignments of species of the genera Aestuariivita, Citreicella, Loktanella, Nautella, Pelagibaca, Ruegeria, Thalassobius, Thiobacimonas and Tropicibacter, and the proposal o.</title>
        <authorList>
            <person name="Jeon C.O."/>
        </authorList>
    </citation>
    <scope>NUCLEOTIDE SEQUENCE [LARGE SCALE GENOMIC DNA]</scope>
    <source>
        <strain evidence="3">SS1-5</strain>
    </source>
</reference>
<protein>
    <recommendedName>
        <fullName evidence="4">DUF3887 domain-containing protein</fullName>
    </recommendedName>
</protein>
<keyword evidence="3" id="KW-1185">Reference proteome</keyword>
<dbReference type="EMBL" id="CP151767">
    <property type="protein sequence ID" value="WZU67344.1"/>
    <property type="molecule type" value="Genomic_DNA"/>
</dbReference>
<dbReference type="PROSITE" id="PS51257">
    <property type="entry name" value="PROKAR_LIPOPROTEIN"/>
    <property type="match status" value="1"/>
</dbReference>
<name>A0AAN0M9S6_9RHOB</name>